<feature type="domain" description="4Fe-4S ferredoxin-type" evidence="1">
    <location>
        <begin position="369"/>
        <end position="397"/>
    </location>
</feature>
<protein>
    <recommendedName>
        <fullName evidence="1">4Fe-4S ferredoxin-type domain-containing protein</fullName>
    </recommendedName>
</protein>
<dbReference type="PANTHER" id="PTHR43312:SF2">
    <property type="entry name" value="OXIDOREDUCTASE"/>
    <property type="match status" value="1"/>
</dbReference>
<dbReference type="AlphaFoldDB" id="Q8TMA8"/>
<dbReference type="KEGG" id="mac:MA_2756"/>
<dbReference type="STRING" id="188937.MA_2756"/>
<reference evidence="2 3" key="1">
    <citation type="journal article" date="2002" name="Genome Res.">
        <title>The genome of Methanosarcina acetivorans reveals extensive metabolic and physiological diversity.</title>
        <authorList>
            <person name="Galagan J.E."/>
            <person name="Nusbaum C."/>
            <person name="Roy A."/>
            <person name="Endrizzi M.G."/>
            <person name="Macdonald P."/>
            <person name="FitzHugh W."/>
            <person name="Calvo S."/>
            <person name="Engels R."/>
            <person name="Smirnov S."/>
            <person name="Atnoor D."/>
            <person name="Brown A."/>
            <person name="Allen N."/>
            <person name="Naylor J."/>
            <person name="Stange-Thomann N."/>
            <person name="DeArellano K."/>
            <person name="Johnson R."/>
            <person name="Linton L."/>
            <person name="McEwan P."/>
            <person name="McKernan K."/>
            <person name="Talamas J."/>
            <person name="Tirrell A."/>
            <person name="Ye W."/>
            <person name="Zimmer A."/>
            <person name="Barber R.D."/>
            <person name="Cann I."/>
            <person name="Graham D.E."/>
            <person name="Grahame D.A."/>
            <person name="Guss A."/>
            <person name="Hedderich R."/>
            <person name="Ingram-Smith C."/>
            <person name="Kuettner C.H."/>
            <person name="Krzycki J.A."/>
            <person name="Leigh J.A."/>
            <person name="Li W."/>
            <person name="Liu J."/>
            <person name="Mukhopadhyay B."/>
            <person name="Reeve J.N."/>
            <person name="Smith K."/>
            <person name="Springer T.A."/>
            <person name="Umayam L.A."/>
            <person name="White O."/>
            <person name="White R.H."/>
            <person name="de Macario E.C."/>
            <person name="Ferry J.G."/>
            <person name="Jarrell K.F."/>
            <person name="Jing H."/>
            <person name="Macario A.J.L."/>
            <person name="Paulsen I."/>
            <person name="Pritchett M."/>
            <person name="Sowers K.R."/>
            <person name="Swanson R.V."/>
            <person name="Zinder S.H."/>
            <person name="Lander E."/>
            <person name="Metcalf W.W."/>
            <person name="Birren B."/>
        </authorList>
    </citation>
    <scope>NUCLEOTIDE SEQUENCE [LARGE SCALE GENOMIC DNA]</scope>
    <source>
        <strain evidence="3">ATCC 35395 / DSM 2834 / JCM 12185 / C2A</strain>
    </source>
</reference>
<dbReference type="PhylomeDB" id="Q8TMA8"/>
<dbReference type="EMBL" id="AE010299">
    <property type="protein sequence ID" value="AAM06134.1"/>
    <property type="molecule type" value="Genomic_DNA"/>
</dbReference>
<dbReference type="Proteomes" id="UP000002487">
    <property type="component" value="Chromosome"/>
</dbReference>
<evidence type="ECO:0000259" key="1">
    <source>
        <dbReference type="PROSITE" id="PS51379"/>
    </source>
</evidence>
<dbReference type="InterPro" id="IPR017896">
    <property type="entry name" value="4Fe4S_Fe-S-bd"/>
</dbReference>
<dbReference type="InParanoid" id="Q8TMA8"/>
<dbReference type="SUPFAM" id="SSF46548">
    <property type="entry name" value="alpha-helical ferredoxin"/>
    <property type="match status" value="1"/>
</dbReference>
<dbReference type="InterPro" id="IPR036812">
    <property type="entry name" value="NAD(P)_OxRdtase_dom_sf"/>
</dbReference>
<dbReference type="CDD" id="cd19096">
    <property type="entry name" value="AKR_Fe-S_oxidoreductase"/>
    <property type="match status" value="1"/>
</dbReference>
<dbReference type="Pfam" id="PF00248">
    <property type="entry name" value="Aldo_ket_red"/>
    <property type="match status" value="1"/>
</dbReference>
<dbReference type="PROSITE" id="PS00198">
    <property type="entry name" value="4FE4S_FER_1"/>
    <property type="match status" value="1"/>
</dbReference>
<dbReference type="SUPFAM" id="SSF51430">
    <property type="entry name" value="NAD(P)-linked oxidoreductase"/>
    <property type="match status" value="1"/>
</dbReference>
<dbReference type="InterPro" id="IPR017900">
    <property type="entry name" value="4Fe4S_Fe_S_CS"/>
</dbReference>
<dbReference type="InterPro" id="IPR023210">
    <property type="entry name" value="NADP_OxRdtase_dom"/>
</dbReference>
<accession>Q8TMA8</accession>
<dbReference type="EnsemblBacteria" id="AAM06134">
    <property type="protein sequence ID" value="AAM06134"/>
    <property type="gene ID" value="MA_2756"/>
</dbReference>
<organism evidence="2 3">
    <name type="scientific">Methanosarcina acetivorans (strain ATCC 35395 / DSM 2834 / JCM 12185 / C2A)</name>
    <dbReference type="NCBI Taxonomy" id="188937"/>
    <lineage>
        <taxon>Archaea</taxon>
        <taxon>Methanobacteriati</taxon>
        <taxon>Methanobacteriota</taxon>
        <taxon>Stenosarchaea group</taxon>
        <taxon>Methanomicrobia</taxon>
        <taxon>Methanosarcinales</taxon>
        <taxon>Methanosarcinaceae</taxon>
        <taxon>Methanosarcina</taxon>
    </lineage>
</organism>
<gene>
    <name evidence="2" type="ordered locus">MA_2756</name>
</gene>
<dbReference type="HOGENOM" id="CLU_023205_3_2_2"/>
<dbReference type="InterPro" id="IPR053135">
    <property type="entry name" value="AKR2_Oxidoreductase"/>
</dbReference>
<evidence type="ECO:0000313" key="3">
    <source>
        <dbReference type="Proteomes" id="UP000002487"/>
    </source>
</evidence>
<dbReference type="PANTHER" id="PTHR43312">
    <property type="entry name" value="D-THREO-ALDOSE 1-DEHYDROGENASE"/>
    <property type="match status" value="1"/>
</dbReference>
<dbReference type="GO" id="GO:0016491">
    <property type="term" value="F:oxidoreductase activity"/>
    <property type="evidence" value="ECO:0007669"/>
    <property type="project" value="UniProtKB-ARBA"/>
</dbReference>
<name>Q8TMA8_METAC</name>
<sequence length="424" mass="48544">MVMDEAIENRRHKSFLNFQQKEKKMLYRKIPKNGDELSALGFGCMRLPIKEDGTIDEKRATSQLHYAIDHGVNYIDTAWMYHRGQSEPFLGRALADGYREKVKLATKLPSWIVESREDMDNLLNAQLEKLQTDHMDYYLLQGLVGETWDKLEAFGVVDFLDKAKSDGRIINAGFSFHGPTDDFKRIVDAYPWIFCQIQYNFMDEKNQAGTEGLVYAASKDLGIIVMEPLRGGNLANRVPTEVKEIWNEASVKHTPAEWALRWVWNHPEVTVVLSGMNEESHIEENLRTANEAFPNSFTEEELQLVKKVEQKYRQLVKIGCTGCRYCMPCPSGVNIPECFEIDNNLHMFGDADEARFTYAMRMGGIITNTEPEGLASQCIECGQCIEKCPQNLEIPDLLKTVAEELEGADFEQRIAMLRQAFMKR</sequence>
<keyword evidence="3" id="KW-1185">Reference proteome</keyword>
<dbReference type="Gene3D" id="3.20.20.100">
    <property type="entry name" value="NADP-dependent oxidoreductase domain"/>
    <property type="match status" value="1"/>
</dbReference>
<dbReference type="PROSITE" id="PS51379">
    <property type="entry name" value="4FE4S_FER_2"/>
    <property type="match status" value="1"/>
</dbReference>
<proteinExistence type="predicted"/>
<dbReference type="Pfam" id="PF13187">
    <property type="entry name" value="Fer4_9"/>
    <property type="match status" value="1"/>
</dbReference>
<evidence type="ECO:0000313" key="2">
    <source>
        <dbReference type="EMBL" id="AAM06134.1"/>
    </source>
</evidence>